<reference evidence="2" key="1">
    <citation type="submission" date="2021-03" db="EMBL/GenBank/DDBJ databases">
        <title>Antimicrobial resistance genes in bacteria isolated from Japanese honey, and their potential for conferring macrolide and lincosamide resistance in the American foulbrood pathogen Paenibacillus larvae.</title>
        <authorList>
            <person name="Okamoto M."/>
            <person name="Kumagai M."/>
            <person name="Kanamori H."/>
            <person name="Takamatsu D."/>
        </authorList>
    </citation>
    <scope>NUCLEOTIDE SEQUENCE</scope>
    <source>
        <strain evidence="2">J2TS6</strain>
    </source>
</reference>
<dbReference type="InterPro" id="IPR000073">
    <property type="entry name" value="AB_hydrolase_1"/>
</dbReference>
<sequence length="245" mass="27124">MQKFDDPGSQTGFVFIHGAGLNGSIWNQVIDRLPVPCLSIDFPFRQTEGDIRKKLSLHDYIAEINDQIDHWGVKRFILVAHSLGGVPALRIAEERRPQVAGLAAVGAAIPSDGGSFLSVFPPAKRILMRALMRAFGTMPPEQAIRQGLCSGLPAEQAAEIAKQFTPEPLRIYTDKIHAHWPAGIPALYVRLDQDRELPTKLQDRMIRNLPGCQTTTLPTGHLPMLSQPDQLSAILLRFLDELPRS</sequence>
<dbReference type="InterPro" id="IPR052897">
    <property type="entry name" value="Sec-Metab_Biosynth_Hydrolase"/>
</dbReference>
<organism evidence="2 3">
    <name type="scientific">Paenibacillus albilobatus</name>
    <dbReference type="NCBI Taxonomy" id="2716884"/>
    <lineage>
        <taxon>Bacteria</taxon>
        <taxon>Bacillati</taxon>
        <taxon>Bacillota</taxon>
        <taxon>Bacilli</taxon>
        <taxon>Bacillales</taxon>
        <taxon>Paenibacillaceae</taxon>
        <taxon>Paenibacillus</taxon>
    </lineage>
</organism>
<comment type="caution">
    <text evidence="2">The sequence shown here is derived from an EMBL/GenBank/DDBJ whole genome shotgun (WGS) entry which is preliminary data.</text>
</comment>
<dbReference type="RefSeq" id="WP_160044308.1">
    <property type="nucleotide sequence ID" value="NZ_BORQ01000003.1"/>
</dbReference>
<dbReference type="PANTHER" id="PTHR37017:SF11">
    <property type="entry name" value="ESTERASE_LIPASE_THIOESTERASE DOMAIN-CONTAINING PROTEIN"/>
    <property type="match status" value="1"/>
</dbReference>
<gene>
    <name evidence="2" type="ORF">J2TS6_30820</name>
</gene>
<dbReference type="InterPro" id="IPR029058">
    <property type="entry name" value="AB_hydrolase_fold"/>
</dbReference>
<keyword evidence="3" id="KW-1185">Reference proteome</keyword>
<name>A0A919XFP5_9BACL</name>
<evidence type="ECO:0000259" key="1">
    <source>
        <dbReference type="Pfam" id="PF12697"/>
    </source>
</evidence>
<feature type="domain" description="AB hydrolase-1" evidence="1">
    <location>
        <begin position="13"/>
        <end position="232"/>
    </location>
</feature>
<dbReference type="SUPFAM" id="SSF53474">
    <property type="entry name" value="alpha/beta-Hydrolases"/>
    <property type="match status" value="1"/>
</dbReference>
<accession>A0A919XFP5</accession>
<dbReference type="PANTHER" id="PTHR37017">
    <property type="entry name" value="AB HYDROLASE-1 DOMAIN-CONTAINING PROTEIN-RELATED"/>
    <property type="match status" value="1"/>
</dbReference>
<protein>
    <recommendedName>
        <fullName evidence="1">AB hydrolase-1 domain-containing protein</fullName>
    </recommendedName>
</protein>
<dbReference type="Proteomes" id="UP000679779">
    <property type="component" value="Unassembled WGS sequence"/>
</dbReference>
<dbReference type="Gene3D" id="3.40.50.1820">
    <property type="entry name" value="alpha/beta hydrolase"/>
    <property type="match status" value="1"/>
</dbReference>
<proteinExistence type="predicted"/>
<dbReference type="AlphaFoldDB" id="A0A919XFP5"/>
<evidence type="ECO:0000313" key="2">
    <source>
        <dbReference type="EMBL" id="GIO31941.1"/>
    </source>
</evidence>
<evidence type="ECO:0000313" key="3">
    <source>
        <dbReference type="Proteomes" id="UP000679779"/>
    </source>
</evidence>
<dbReference type="EMBL" id="BORQ01000003">
    <property type="protein sequence ID" value="GIO31941.1"/>
    <property type="molecule type" value="Genomic_DNA"/>
</dbReference>
<dbReference type="Pfam" id="PF12697">
    <property type="entry name" value="Abhydrolase_6"/>
    <property type="match status" value="1"/>
</dbReference>